<evidence type="ECO:0000256" key="1">
    <source>
        <dbReference type="SAM" id="MobiDB-lite"/>
    </source>
</evidence>
<feature type="compositionally biased region" description="Pro residues" evidence="1">
    <location>
        <begin position="39"/>
        <end position="62"/>
    </location>
</feature>
<protein>
    <submittedName>
        <fullName evidence="2">Uncharacterized protein</fullName>
    </submittedName>
</protein>
<gene>
    <name evidence="2" type="ORF">DLJ54_07965</name>
</gene>
<evidence type="ECO:0000313" key="3">
    <source>
        <dbReference type="Proteomes" id="UP000251577"/>
    </source>
</evidence>
<proteinExistence type="predicted"/>
<reference evidence="2 3" key="1">
    <citation type="journal article" date="2018" name="Syst. Appl. Microbiol.">
        <title>Corynebacterium heidelbergense sp. nov., isolated from the preen glands of Egyptian geese (Alopochen aegyptiacus).</title>
        <authorList>
            <person name="Braun M.S."/>
            <person name="Wang E."/>
            <person name="Zimmermann S."/>
            <person name="Wink M."/>
        </authorList>
    </citation>
    <scope>NUCLEOTIDE SEQUENCE [LARGE SCALE GENOMIC DNA]</scope>
    <source>
        <strain evidence="2 3">647</strain>
    </source>
</reference>
<organism evidence="2 3">
    <name type="scientific">Corynebacterium heidelbergense</name>
    <dbReference type="NCBI Taxonomy" id="2055947"/>
    <lineage>
        <taxon>Bacteria</taxon>
        <taxon>Bacillati</taxon>
        <taxon>Actinomycetota</taxon>
        <taxon>Actinomycetes</taxon>
        <taxon>Mycobacteriales</taxon>
        <taxon>Corynebacteriaceae</taxon>
        <taxon>Corynebacterium</taxon>
    </lineage>
</organism>
<sequence length="74" mass="7702">MPGAWTWPGWCHRTCPVRGFPHYCRLHDSVSPVARQPGPGTPVPPRPGPGAPVPPQPGPGAAPPGGGNRRGRKA</sequence>
<keyword evidence="3" id="KW-1185">Reference proteome</keyword>
<dbReference type="EMBL" id="QHCV01000084">
    <property type="protein sequence ID" value="RAV31506.1"/>
    <property type="molecule type" value="Genomic_DNA"/>
</dbReference>
<accession>A0A364V4G7</accession>
<dbReference type="AlphaFoldDB" id="A0A364V4G7"/>
<name>A0A364V4G7_9CORY</name>
<comment type="caution">
    <text evidence="2">The sequence shown here is derived from an EMBL/GenBank/DDBJ whole genome shotgun (WGS) entry which is preliminary data.</text>
</comment>
<feature type="region of interest" description="Disordered" evidence="1">
    <location>
        <begin position="30"/>
        <end position="74"/>
    </location>
</feature>
<dbReference type="Proteomes" id="UP000251577">
    <property type="component" value="Unassembled WGS sequence"/>
</dbReference>
<evidence type="ECO:0000313" key="2">
    <source>
        <dbReference type="EMBL" id="RAV31506.1"/>
    </source>
</evidence>